<dbReference type="CDD" id="cd02803">
    <property type="entry name" value="OYE_like_FMN_family"/>
    <property type="match status" value="1"/>
</dbReference>
<accession>A0A1L9MSW5</accession>
<dbReference type="InterPro" id="IPR013785">
    <property type="entry name" value="Aldolase_TIM"/>
</dbReference>
<evidence type="ECO:0000256" key="2">
    <source>
        <dbReference type="ARBA" id="ARBA00022630"/>
    </source>
</evidence>
<keyword evidence="2" id="KW-0285">Flavoprotein</keyword>
<evidence type="ECO:0000256" key="1">
    <source>
        <dbReference type="ARBA" id="ARBA00005979"/>
    </source>
</evidence>
<keyword evidence="3" id="KW-0288">FMN</keyword>
<keyword evidence="7" id="KW-1185">Reference proteome</keyword>
<comment type="similarity">
    <text evidence="1">Belongs to the NADH:flavin oxidoreductase/NADH oxidase family.</text>
</comment>
<dbReference type="Pfam" id="PF00724">
    <property type="entry name" value="Oxidored_FMN"/>
    <property type="match status" value="1"/>
</dbReference>
<dbReference type="Gene3D" id="3.20.20.70">
    <property type="entry name" value="Aldolase class I"/>
    <property type="match status" value="1"/>
</dbReference>
<dbReference type="STRING" id="767770.A0A1L9MSW5"/>
<dbReference type="InterPro" id="IPR001155">
    <property type="entry name" value="OxRdtase_FMN_N"/>
</dbReference>
<reference evidence="7" key="1">
    <citation type="journal article" date="2017" name="Genome Biol.">
        <title>Comparative genomics reveals high biological diversity and specific adaptations in the industrially and medically important fungal genus Aspergillus.</title>
        <authorList>
            <person name="de Vries R.P."/>
            <person name="Riley R."/>
            <person name="Wiebenga A."/>
            <person name="Aguilar-Osorio G."/>
            <person name="Amillis S."/>
            <person name="Uchima C.A."/>
            <person name="Anderluh G."/>
            <person name="Asadollahi M."/>
            <person name="Askin M."/>
            <person name="Barry K."/>
            <person name="Battaglia E."/>
            <person name="Bayram O."/>
            <person name="Benocci T."/>
            <person name="Braus-Stromeyer S.A."/>
            <person name="Caldana C."/>
            <person name="Canovas D."/>
            <person name="Cerqueira G.C."/>
            <person name="Chen F."/>
            <person name="Chen W."/>
            <person name="Choi C."/>
            <person name="Clum A."/>
            <person name="Dos Santos R.A."/>
            <person name="Damasio A.R."/>
            <person name="Diallinas G."/>
            <person name="Emri T."/>
            <person name="Fekete E."/>
            <person name="Flipphi M."/>
            <person name="Freyberg S."/>
            <person name="Gallo A."/>
            <person name="Gournas C."/>
            <person name="Habgood R."/>
            <person name="Hainaut M."/>
            <person name="Harispe M.L."/>
            <person name="Henrissat B."/>
            <person name="Hilden K.S."/>
            <person name="Hope R."/>
            <person name="Hossain A."/>
            <person name="Karabika E."/>
            <person name="Karaffa L."/>
            <person name="Karanyi Z."/>
            <person name="Krasevec N."/>
            <person name="Kuo A."/>
            <person name="Kusch H."/>
            <person name="LaButti K."/>
            <person name="Lagendijk E.L."/>
            <person name="Lapidus A."/>
            <person name="Levasseur A."/>
            <person name="Lindquist E."/>
            <person name="Lipzen A."/>
            <person name="Logrieco A.F."/>
            <person name="MacCabe A."/>
            <person name="Maekelae M.R."/>
            <person name="Malavazi I."/>
            <person name="Melin P."/>
            <person name="Meyer V."/>
            <person name="Mielnichuk N."/>
            <person name="Miskei M."/>
            <person name="Molnar A.P."/>
            <person name="Mule G."/>
            <person name="Ngan C.Y."/>
            <person name="Orejas M."/>
            <person name="Orosz E."/>
            <person name="Ouedraogo J.P."/>
            <person name="Overkamp K.M."/>
            <person name="Park H.-S."/>
            <person name="Perrone G."/>
            <person name="Piumi F."/>
            <person name="Punt P.J."/>
            <person name="Ram A.F."/>
            <person name="Ramon A."/>
            <person name="Rauscher S."/>
            <person name="Record E."/>
            <person name="Riano-Pachon D.M."/>
            <person name="Robert V."/>
            <person name="Roehrig J."/>
            <person name="Ruller R."/>
            <person name="Salamov A."/>
            <person name="Salih N.S."/>
            <person name="Samson R.A."/>
            <person name="Sandor E."/>
            <person name="Sanguinetti M."/>
            <person name="Schuetze T."/>
            <person name="Sepcic K."/>
            <person name="Shelest E."/>
            <person name="Sherlock G."/>
            <person name="Sophianopoulou V."/>
            <person name="Squina F.M."/>
            <person name="Sun H."/>
            <person name="Susca A."/>
            <person name="Todd R.B."/>
            <person name="Tsang A."/>
            <person name="Unkles S.E."/>
            <person name="van de Wiele N."/>
            <person name="van Rossen-Uffink D."/>
            <person name="Oliveira J.V."/>
            <person name="Vesth T.C."/>
            <person name="Visser J."/>
            <person name="Yu J.-H."/>
            <person name="Zhou M."/>
            <person name="Andersen M.R."/>
            <person name="Archer D.B."/>
            <person name="Baker S.E."/>
            <person name="Benoit I."/>
            <person name="Brakhage A.A."/>
            <person name="Braus G.H."/>
            <person name="Fischer R."/>
            <person name="Frisvad J.C."/>
            <person name="Goldman G.H."/>
            <person name="Houbraken J."/>
            <person name="Oakley B."/>
            <person name="Pocsi I."/>
            <person name="Scazzocchio C."/>
            <person name="Seiboth B."/>
            <person name="vanKuyk P.A."/>
            <person name="Wortman J."/>
            <person name="Dyer P.S."/>
            <person name="Grigoriev I.V."/>
        </authorList>
    </citation>
    <scope>NUCLEOTIDE SEQUENCE [LARGE SCALE GENOMIC DNA]</scope>
    <source>
        <strain evidence="7">CBS 134.48</strain>
    </source>
</reference>
<proteinExistence type="inferred from homology"/>
<evidence type="ECO:0000256" key="3">
    <source>
        <dbReference type="ARBA" id="ARBA00022643"/>
    </source>
</evidence>
<feature type="domain" description="NADH:flavin oxidoreductase/NADH oxidase N-terminal" evidence="5">
    <location>
        <begin position="5"/>
        <end position="326"/>
    </location>
</feature>
<dbReference type="InterPro" id="IPR051799">
    <property type="entry name" value="NADH_flavin_oxidoreductase"/>
</dbReference>
<dbReference type="Proteomes" id="UP000184304">
    <property type="component" value="Unassembled WGS sequence"/>
</dbReference>
<protein>
    <recommendedName>
        <fullName evidence="5">NADH:flavin oxidoreductase/NADH oxidase N-terminal domain-containing protein</fullName>
    </recommendedName>
</protein>
<dbReference type="GO" id="GO:0016491">
    <property type="term" value="F:oxidoreductase activity"/>
    <property type="evidence" value="ECO:0007669"/>
    <property type="project" value="UniProtKB-KW"/>
</dbReference>
<dbReference type="AlphaFoldDB" id="A0A1L9MSW5"/>
<evidence type="ECO:0000313" key="6">
    <source>
        <dbReference type="EMBL" id="OJI80141.1"/>
    </source>
</evidence>
<dbReference type="PANTHER" id="PTHR43656">
    <property type="entry name" value="BINDING OXIDOREDUCTASE, PUTATIVE (AFU_ORTHOLOGUE AFUA_2G08260)-RELATED"/>
    <property type="match status" value="1"/>
</dbReference>
<dbReference type="OMA" id="ANGWLIQ"/>
<dbReference type="PANTHER" id="PTHR43656:SF2">
    <property type="entry name" value="BINDING OXIDOREDUCTASE, PUTATIVE (AFU_ORTHOLOGUE AFUA_2G08260)-RELATED"/>
    <property type="match status" value="1"/>
</dbReference>
<keyword evidence="4" id="KW-0560">Oxidoreductase</keyword>
<dbReference type="OrthoDB" id="72788at2759"/>
<gene>
    <name evidence="6" type="ORF">ASPTUDRAFT_33073</name>
</gene>
<dbReference type="SUPFAM" id="SSF51395">
    <property type="entry name" value="FMN-linked oxidoreductases"/>
    <property type="match status" value="1"/>
</dbReference>
<evidence type="ECO:0000313" key="7">
    <source>
        <dbReference type="Proteomes" id="UP000184304"/>
    </source>
</evidence>
<dbReference type="GO" id="GO:0010181">
    <property type="term" value="F:FMN binding"/>
    <property type="evidence" value="ECO:0007669"/>
    <property type="project" value="InterPro"/>
</dbReference>
<dbReference type="VEuPathDB" id="FungiDB:ASPTUDRAFT_33073"/>
<name>A0A1L9MSW5_ASPTC</name>
<organism evidence="6 7">
    <name type="scientific">Aspergillus tubingensis (strain CBS 134.48)</name>
    <dbReference type="NCBI Taxonomy" id="767770"/>
    <lineage>
        <taxon>Eukaryota</taxon>
        <taxon>Fungi</taxon>
        <taxon>Dikarya</taxon>
        <taxon>Ascomycota</taxon>
        <taxon>Pezizomycotina</taxon>
        <taxon>Eurotiomycetes</taxon>
        <taxon>Eurotiomycetidae</taxon>
        <taxon>Eurotiales</taxon>
        <taxon>Aspergillaceae</taxon>
        <taxon>Aspergillus</taxon>
        <taxon>Aspergillus subgen. Circumdati</taxon>
    </lineage>
</organism>
<dbReference type="EMBL" id="KV878207">
    <property type="protein sequence ID" value="OJI80141.1"/>
    <property type="molecule type" value="Genomic_DNA"/>
</dbReference>
<evidence type="ECO:0000256" key="4">
    <source>
        <dbReference type="ARBA" id="ARBA00023002"/>
    </source>
</evidence>
<evidence type="ECO:0000259" key="5">
    <source>
        <dbReference type="Pfam" id="PF00724"/>
    </source>
</evidence>
<sequence length="364" mass="40252">MTVTDLFRPLTFRRGPALKNRILLAPLTNWQSNESNGSVTEADTHWLTRCAAGGFSMVMTCAANVHVDGKAFPGQMGIYSDEHLPGLRRIADIIRKHGGVSSVQIHHGGARISPTLIGGRTPVGPSAIIPGAVRGLSLAEVEQARDDFIAAAVRAQRAGFDGVEVHGAFGWLIMQFLSPIFNRRTDHYGGSLENRARFLFEIIDGIRHTCRPDFQIGLRISMERYGVPLIEMREVAARALREARIDYLDLAVWDYRKMATEEPFLSQTMLSVFTDLPRPEGVRVGASGHVMTARQAAEVLDAGCDFVMIGKAAILDPELPKNVEKNEEYVAPKLPVTAEYLRSSGLSERFVDYMRTWEGFVLDA</sequence>